<dbReference type="InterPro" id="IPR042231">
    <property type="entry name" value="Cho/carn_acyl_trans_2"/>
</dbReference>
<evidence type="ECO:0000259" key="20">
    <source>
        <dbReference type="Pfam" id="PF00755"/>
    </source>
</evidence>
<comment type="caution">
    <text evidence="21">The sequence shown here is derived from an EMBL/GenBank/DDBJ whole genome shotgun (WGS) entry which is preliminary data.</text>
</comment>
<keyword evidence="8" id="KW-0809">Transit peptide</keyword>
<gene>
    <name evidence="21" type="ORF">KLDO_g2745</name>
</gene>
<evidence type="ECO:0000256" key="14">
    <source>
        <dbReference type="ARBA" id="ARBA00052702"/>
    </source>
</evidence>
<dbReference type="OrthoDB" id="240216at2759"/>
<dbReference type="Gene3D" id="3.30.559.10">
    <property type="entry name" value="Chloramphenicol acetyltransferase-like domain"/>
    <property type="match status" value="1"/>
</dbReference>
<evidence type="ECO:0000256" key="7">
    <source>
        <dbReference type="ARBA" id="ARBA00022832"/>
    </source>
</evidence>
<dbReference type="GO" id="GO:0005743">
    <property type="term" value="C:mitochondrial inner membrane"/>
    <property type="evidence" value="ECO:0007669"/>
    <property type="project" value="UniProtKB-SubCell"/>
</dbReference>
<dbReference type="PANTHER" id="PTHR22589:SF103">
    <property type="entry name" value="CARNITINE O-ACETYL-TRANSFERASE, ISOFORM A-RELATED"/>
    <property type="match status" value="1"/>
</dbReference>
<dbReference type="EMBL" id="CCBQ010000038">
    <property type="protein sequence ID" value="CDO94480.1"/>
    <property type="molecule type" value="Genomic_DNA"/>
</dbReference>
<evidence type="ECO:0000256" key="4">
    <source>
        <dbReference type="ARBA" id="ARBA00022448"/>
    </source>
</evidence>
<dbReference type="SUPFAM" id="SSF52777">
    <property type="entry name" value="CoA-dependent acyltransferases"/>
    <property type="match status" value="2"/>
</dbReference>
<protein>
    <recommendedName>
        <fullName evidence="17">Carnitine O-acetyltransferase, mitochondrial</fullName>
        <ecNumber evidence="16">2.3.1.7</ecNumber>
    </recommendedName>
</protein>
<dbReference type="PROSITE" id="PS00440">
    <property type="entry name" value="ACYLTRANSF_C_2"/>
    <property type="match status" value="1"/>
</dbReference>
<evidence type="ECO:0000256" key="10">
    <source>
        <dbReference type="ARBA" id="ARBA00023128"/>
    </source>
</evidence>
<proteinExistence type="inferred from homology"/>
<comment type="catalytic activity">
    <reaction evidence="14">
        <text>(R)-carnitine + acetyl-CoA = O-acetyl-(R)-carnitine + CoA</text>
        <dbReference type="Rhea" id="RHEA:21136"/>
        <dbReference type="ChEBI" id="CHEBI:16347"/>
        <dbReference type="ChEBI" id="CHEBI:57287"/>
        <dbReference type="ChEBI" id="CHEBI:57288"/>
        <dbReference type="ChEBI" id="CHEBI:57589"/>
        <dbReference type="EC" id="2.3.1.7"/>
    </reaction>
</comment>
<evidence type="ECO:0000256" key="9">
    <source>
        <dbReference type="ARBA" id="ARBA00023098"/>
    </source>
</evidence>
<evidence type="ECO:0000256" key="12">
    <source>
        <dbReference type="ARBA" id="ARBA00023140"/>
    </source>
</evidence>
<evidence type="ECO:0000256" key="1">
    <source>
        <dbReference type="ARBA" id="ARBA00004275"/>
    </source>
</evidence>
<comment type="similarity">
    <text evidence="3 19">Belongs to the carnitine/choline acetyltransferase family.</text>
</comment>
<dbReference type="AlphaFoldDB" id="A0A0A8L5Y2"/>
<dbReference type="GO" id="GO:0009437">
    <property type="term" value="P:carnitine metabolic process"/>
    <property type="evidence" value="ECO:0007669"/>
    <property type="project" value="TreeGrafter"/>
</dbReference>
<keyword evidence="9" id="KW-0443">Lipid metabolism</keyword>
<keyword evidence="5 19" id="KW-0808">Transferase</keyword>
<name>A0A0A8L5Y2_9SACH</name>
<evidence type="ECO:0000256" key="11">
    <source>
        <dbReference type="ARBA" id="ARBA00023136"/>
    </source>
</evidence>
<evidence type="ECO:0000256" key="18">
    <source>
        <dbReference type="PIRSR" id="PIRSR600542-1"/>
    </source>
</evidence>
<dbReference type="GO" id="GO:0005777">
    <property type="term" value="C:peroxisome"/>
    <property type="evidence" value="ECO:0007669"/>
    <property type="project" value="UniProtKB-SubCell"/>
</dbReference>
<evidence type="ECO:0000256" key="2">
    <source>
        <dbReference type="ARBA" id="ARBA00004443"/>
    </source>
</evidence>
<keyword evidence="22" id="KW-1185">Reference proteome</keyword>
<feature type="active site" description="Proton acceptor" evidence="18">
    <location>
        <position position="388"/>
    </location>
</feature>
<dbReference type="Gene3D" id="3.30.559.70">
    <property type="entry name" value="Choline/Carnitine o-acyltransferase, domain 2"/>
    <property type="match status" value="1"/>
</dbReference>
<dbReference type="InterPro" id="IPR023213">
    <property type="entry name" value="CAT-like_dom_sf"/>
</dbReference>
<evidence type="ECO:0000256" key="15">
    <source>
        <dbReference type="ARBA" id="ARBA00053195"/>
    </source>
</evidence>
<keyword evidence="12" id="KW-0576">Peroxisome</keyword>
<dbReference type="Proteomes" id="UP000031516">
    <property type="component" value="Unassembled WGS sequence"/>
</dbReference>
<keyword evidence="13 19" id="KW-0012">Acyltransferase</keyword>
<evidence type="ECO:0000256" key="6">
    <source>
        <dbReference type="ARBA" id="ARBA00022792"/>
    </source>
</evidence>
<comment type="function">
    <text evidence="15">Carnitine acetylase is specific for short chain fatty acids. Carnitine acetylase seems to affect the flux through the pyruvate dehydrogenase complex. It may be involved as well in the transport of acetyl-CoA into mitochondria.</text>
</comment>
<evidence type="ECO:0000256" key="5">
    <source>
        <dbReference type="ARBA" id="ARBA00022679"/>
    </source>
</evidence>
<accession>A0A0A8L5Y2</accession>
<keyword evidence="11" id="KW-0472">Membrane</keyword>
<dbReference type="GO" id="GO:0004092">
    <property type="term" value="F:carnitine O-acetyltransferase activity"/>
    <property type="evidence" value="ECO:0007669"/>
    <property type="project" value="UniProtKB-EC"/>
</dbReference>
<evidence type="ECO:0000256" key="19">
    <source>
        <dbReference type="RuleBase" id="RU003801"/>
    </source>
</evidence>
<keyword evidence="6" id="KW-0999">Mitochondrion inner membrane</keyword>
<dbReference type="InterPro" id="IPR039551">
    <property type="entry name" value="Cho/carn_acyl_trans"/>
</dbReference>
<evidence type="ECO:0000256" key="13">
    <source>
        <dbReference type="ARBA" id="ARBA00023315"/>
    </source>
</evidence>
<evidence type="ECO:0000313" key="22">
    <source>
        <dbReference type="Proteomes" id="UP000031516"/>
    </source>
</evidence>
<comment type="subcellular location">
    <subcellularLocation>
        <location evidence="2">Mitochondrion inner membrane</location>
        <topology evidence="2">Peripheral membrane protein</topology>
        <orientation evidence="2">Matrix side</orientation>
    </subcellularLocation>
    <subcellularLocation>
        <location evidence="1">Peroxisome</location>
    </subcellularLocation>
</comment>
<dbReference type="InterPro" id="IPR000542">
    <property type="entry name" value="Carn_acyl_trans"/>
</dbReference>
<evidence type="ECO:0000256" key="8">
    <source>
        <dbReference type="ARBA" id="ARBA00022946"/>
    </source>
</evidence>
<evidence type="ECO:0000256" key="3">
    <source>
        <dbReference type="ARBA" id="ARBA00005232"/>
    </source>
</evidence>
<dbReference type="PANTHER" id="PTHR22589">
    <property type="entry name" value="CARNITINE O-ACYLTRANSFERASE"/>
    <property type="match status" value="1"/>
</dbReference>
<organism evidence="21 22">
    <name type="scientific">Kluyveromyces dobzhanskii CBS 2104</name>
    <dbReference type="NCBI Taxonomy" id="1427455"/>
    <lineage>
        <taxon>Eukaryota</taxon>
        <taxon>Fungi</taxon>
        <taxon>Dikarya</taxon>
        <taxon>Ascomycota</taxon>
        <taxon>Saccharomycotina</taxon>
        <taxon>Saccharomycetes</taxon>
        <taxon>Saccharomycetales</taxon>
        <taxon>Saccharomycetaceae</taxon>
        <taxon>Kluyveromyces</taxon>
    </lineage>
</organism>
<keyword evidence="7" id="KW-0276">Fatty acid metabolism</keyword>
<evidence type="ECO:0000256" key="16">
    <source>
        <dbReference type="ARBA" id="ARBA00066910"/>
    </source>
</evidence>
<dbReference type="GO" id="GO:0006631">
    <property type="term" value="P:fatty acid metabolic process"/>
    <property type="evidence" value="ECO:0007669"/>
    <property type="project" value="UniProtKB-KW"/>
</dbReference>
<keyword evidence="4" id="KW-0813">Transport</keyword>
<feature type="domain" description="Choline/carnitine acyltransferase" evidence="20">
    <location>
        <begin position="87"/>
        <end position="660"/>
    </location>
</feature>
<keyword evidence="10" id="KW-0496">Mitochondrion</keyword>
<dbReference type="EC" id="2.3.1.7" evidence="16"/>
<reference evidence="21 22" key="1">
    <citation type="submission" date="2014-03" db="EMBL/GenBank/DDBJ databases">
        <title>The genome of Kluyveromyces dobzhanskii.</title>
        <authorList>
            <person name="Nystedt B."/>
            <person name="Astrom S."/>
        </authorList>
    </citation>
    <scope>NUCLEOTIDE SEQUENCE [LARGE SCALE GENOMIC DNA]</scope>
    <source>
        <strain evidence="21 22">CBS 2104</strain>
    </source>
</reference>
<evidence type="ECO:0000256" key="17">
    <source>
        <dbReference type="ARBA" id="ARBA00073438"/>
    </source>
</evidence>
<dbReference type="Pfam" id="PF00755">
    <property type="entry name" value="Carn_acyltransf"/>
    <property type="match status" value="1"/>
</dbReference>
<dbReference type="FunFam" id="3.30.559.70:FF:000007">
    <property type="entry name" value="Carnitine O-acetyltransferase, mitochondrial"/>
    <property type="match status" value="1"/>
</dbReference>
<evidence type="ECO:0000313" key="21">
    <source>
        <dbReference type="EMBL" id="CDO94480.1"/>
    </source>
</evidence>
<sequence length="680" mass="76866">MRGIVFRSGAKTGMSMGVRRIGQGNKRSSVFGRMAGGLKQYSGVQKFPFETGTNDEYIAEKPNAFYQEKRPGFKGLTFSKQQDMPSLPIPELKSTLDKYLKSIKPFCQSDADYEKQIQLCYSFLSDQGPALQERLLTYAQERRNWMQELWDGQIYLGDRGPVVPFVSYFYGHKPLPTSHRAIDSDMLVKATAIVSSVVKFAESLKDEALPAEVVKDKPFCMNGFQYMFNNSRIPQLNVDTTHFYSIYEHGYLTVAYKDNFFKVFTHDKEGAVLPNGVIYQQLNQIVNQLGSRGSLIDANAGVGALTTLPRDEWASAYQQLIAEPLSAASLETIHKSSFVLCLDQDTAPITLEDKSRVCWHGDGTNRYFDKPLQFFVTGNGFSGFLAEHSKMDGTPTLFLNHYIVQQLTKLNPAQFVESLHLNVSAYPSVNSEHLPFIITPALRNTIESAKLQFISTVEQEDLRVWHYNRYGKKIVKTFKVSPDAFIQQVIQLAVFKYLKKQLPTYEAASTRAFFQGRTETGRSVTETSSQFVKIWESPTATTEEKVAAFHAAAKDHVEYLKMASNGEAIDRHFFGLKNMVHESDGPVPLFQDSLFKYSSTWLISTSQLSSENFECYGWSQVYDNGFGLAYMINNEFLHINITNKPEASGLSVDELHYYLTKAADEIYETLSHHNAAKAKL</sequence>